<accession>A0A564Y4X5</accession>
<dbReference type="AlphaFoldDB" id="A0A564Y4X5"/>
<organism evidence="2 3">
    <name type="scientific">Hymenolepis diminuta</name>
    <name type="common">Rat tapeworm</name>
    <dbReference type="NCBI Taxonomy" id="6216"/>
    <lineage>
        <taxon>Eukaryota</taxon>
        <taxon>Metazoa</taxon>
        <taxon>Spiralia</taxon>
        <taxon>Lophotrochozoa</taxon>
        <taxon>Platyhelminthes</taxon>
        <taxon>Cestoda</taxon>
        <taxon>Eucestoda</taxon>
        <taxon>Cyclophyllidea</taxon>
        <taxon>Hymenolepididae</taxon>
        <taxon>Hymenolepis</taxon>
    </lineage>
</organism>
<evidence type="ECO:0000313" key="2">
    <source>
        <dbReference type="EMBL" id="VUZ41554.1"/>
    </source>
</evidence>
<evidence type="ECO:0000256" key="1">
    <source>
        <dbReference type="SAM" id="Phobius"/>
    </source>
</evidence>
<name>A0A564Y4X5_HYMDI</name>
<sequence>MVADAHFCNTFLGILLQIFIPLHIFLRVGYWFCHLTDQWFNFLSDALLSEFWFSSAHCFLISFFAT</sequence>
<dbReference type="EMBL" id="CABIJS010000066">
    <property type="protein sequence ID" value="VUZ41554.1"/>
    <property type="molecule type" value="Genomic_DNA"/>
</dbReference>
<evidence type="ECO:0000313" key="3">
    <source>
        <dbReference type="Proteomes" id="UP000321570"/>
    </source>
</evidence>
<feature type="transmembrane region" description="Helical" evidence="1">
    <location>
        <begin position="46"/>
        <end position="65"/>
    </location>
</feature>
<protein>
    <submittedName>
        <fullName evidence="2">Uncharacterized protein</fullName>
    </submittedName>
</protein>
<gene>
    <name evidence="2" type="ORF">WMSIL1_LOCUS2588</name>
</gene>
<keyword evidence="1" id="KW-0812">Transmembrane</keyword>
<keyword evidence="1" id="KW-0472">Membrane</keyword>
<keyword evidence="3" id="KW-1185">Reference proteome</keyword>
<reference evidence="2 3" key="1">
    <citation type="submission" date="2019-07" db="EMBL/GenBank/DDBJ databases">
        <authorList>
            <person name="Jastrzebski P J."/>
            <person name="Paukszto L."/>
            <person name="Jastrzebski P J."/>
        </authorList>
    </citation>
    <scope>NUCLEOTIDE SEQUENCE [LARGE SCALE GENOMIC DNA]</scope>
    <source>
        <strain evidence="2 3">WMS-il1</strain>
    </source>
</reference>
<dbReference type="Proteomes" id="UP000321570">
    <property type="component" value="Unassembled WGS sequence"/>
</dbReference>
<proteinExistence type="predicted"/>
<keyword evidence="1" id="KW-1133">Transmembrane helix</keyword>
<feature type="transmembrane region" description="Helical" evidence="1">
    <location>
        <begin position="7"/>
        <end position="26"/>
    </location>
</feature>